<dbReference type="Proteomes" id="UP001165460">
    <property type="component" value="Unassembled WGS sequence"/>
</dbReference>
<proteinExistence type="predicted"/>
<evidence type="ECO:0000313" key="2">
    <source>
        <dbReference type="EMBL" id="MCJ0741112.1"/>
    </source>
</evidence>
<name>A0ABS9ZS88_9SPHI</name>
<comment type="caution">
    <text evidence="2">The sequence shown here is derived from an EMBL/GenBank/DDBJ whole genome shotgun (WGS) entry which is preliminary data.</text>
</comment>
<keyword evidence="3" id="KW-1185">Reference proteome</keyword>
<evidence type="ECO:0000313" key="3">
    <source>
        <dbReference type="Proteomes" id="UP001165460"/>
    </source>
</evidence>
<reference evidence="2" key="1">
    <citation type="submission" date="2022-03" db="EMBL/GenBank/DDBJ databases">
        <authorList>
            <person name="Woo C.Y."/>
        </authorList>
    </citation>
    <scope>NUCLEOTIDE SEQUENCE</scope>
    <source>
        <strain evidence="2">CYS-01</strain>
    </source>
</reference>
<sequence length="323" mass="35076">MKKLNLTYALVIILILFSAACKKDKGNSNNSAHDAKEFTTLFGPKVQTMQIDASTSNTFTLKGGTKITIPGGIFRKNGVTVTGTVTISAREFLDRSSILFGGANTNHISGAPLHSDGFIYLNASVNGVSVDKKLDQFISVSIPAKRTGITQIWEGAENVNNDNQFAWQAPLKNPNGANGIRMESNAIQGFYNFDMGNLGWINCDVFYSYTNPKTTVKVNLVNNPGKLASFMGLDGETFVYFCAKGSNVVAQLYTPEGPNAVKSYDDMMPVGAQGKYISFSIKGGKYYMAVQESTITANQVVTLNLTEVSEQQIQDVITSLNNY</sequence>
<dbReference type="PROSITE" id="PS51257">
    <property type="entry name" value="PROKAR_LIPOPROTEIN"/>
    <property type="match status" value="1"/>
</dbReference>
<gene>
    <name evidence="2" type="ORF">MMF97_00225</name>
</gene>
<dbReference type="RefSeq" id="WP_243357477.1">
    <property type="nucleotide sequence ID" value="NZ_JALGBH010000001.1"/>
</dbReference>
<feature type="signal peptide" evidence="1">
    <location>
        <begin position="1"/>
        <end position="22"/>
    </location>
</feature>
<organism evidence="2 3">
    <name type="scientific">Pedobacter montanisoli</name>
    <dbReference type="NCBI Taxonomy" id="2923277"/>
    <lineage>
        <taxon>Bacteria</taxon>
        <taxon>Pseudomonadati</taxon>
        <taxon>Bacteroidota</taxon>
        <taxon>Sphingobacteriia</taxon>
        <taxon>Sphingobacteriales</taxon>
        <taxon>Sphingobacteriaceae</taxon>
        <taxon>Pedobacter</taxon>
    </lineage>
</organism>
<keyword evidence="1" id="KW-0732">Signal</keyword>
<accession>A0ABS9ZS88</accession>
<feature type="chain" id="PRO_5046702139" evidence="1">
    <location>
        <begin position="23"/>
        <end position="323"/>
    </location>
</feature>
<dbReference type="EMBL" id="JALGBH010000001">
    <property type="protein sequence ID" value="MCJ0741112.1"/>
    <property type="molecule type" value="Genomic_DNA"/>
</dbReference>
<protein>
    <submittedName>
        <fullName evidence="2">Uncharacterized protein</fullName>
    </submittedName>
</protein>
<evidence type="ECO:0000256" key="1">
    <source>
        <dbReference type="SAM" id="SignalP"/>
    </source>
</evidence>